<sequence length="313" mass="33855">MKRFKKTAAALIAFSCLAAASSAYAFSDIKDAKQEKIAASLQSQGIIHGVSADRFAPAQPLTAAQGVQLLVKAMKLQAKVDGPPPPANVPAKAWYAQAAAIAADNGISVGNIRDWNMNLTREQFAGMLTQAVKATGEYPTTEMYMLVKDEDETAPAYRAGLQFLLLTGITELDAQNRFHPKQHITRMEAAEMIYNALQFIQSHKSQDPGQAEDDVSIRIEKVNDQVNKIVLSKPDMPNPGYGLAVDRIEFLSGQKAVAYYHITTPAPGKMYPQVISTATASFYLDSKFEISVKKTPGYDGGPISAPGTGKTIK</sequence>
<dbReference type="PROSITE" id="PS51272">
    <property type="entry name" value="SLH"/>
    <property type="match status" value="2"/>
</dbReference>
<dbReference type="Proteomes" id="UP000679779">
    <property type="component" value="Unassembled WGS sequence"/>
</dbReference>
<evidence type="ECO:0000256" key="1">
    <source>
        <dbReference type="SAM" id="SignalP"/>
    </source>
</evidence>
<dbReference type="EMBL" id="BORQ01000001">
    <property type="protein sequence ID" value="GIO29900.1"/>
    <property type="molecule type" value="Genomic_DNA"/>
</dbReference>
<accession>A0A919XG40</accession>
<feature type="domain" description="SLH" evidence="2">
    <location>
        <begin position="21"/>
        <end position="84"/>
    </location>
</feature>
<feature type="signal peptide" evidence="1">
    <location>
        <begin position="1"/>
        <end position="25"/>
    </location>
</feature>
<dbReference type="InterPro" id="IPR001119">
    <property type="entry name" value="SLH_dom"/>
</dbReference>
<evidence type="ECO:0000313" key="3">
    <source>
        <dbReference type="EMBL" id="GIO29900.1"/>
    </source>
</evidence>
<protein>
    <recommendedName>
        <fullName evidence="2">SLH domain-containing protein</fullName>
    </recommendedName>
</protein>
<evidence type="ECO:0000313" key="4">
    <source>
        <dbReference type="Proteomes" id="UP000679779"/>
    </source>
</evidence>
<comment type="caution">
    <text evidence="3">The sequence shown here is derived from an EMBL/GenBank/DDBJ whole genome shotgun (WGS) entry which is preliminary data.</text>
</comment>
<organism evidence="3 4">
    <name type="scientific">Paenibacillus albilobatus</name>
    <dbReference type="NCBI Taxonomy" id="2716884"/>
    <lineage>
        <taxon>Bacteria</taxon>
        <taxon>Bacillati</taxon>
        <taxon>Bacillota</taxon>
        <taxon>Bacilli</taxon>
        <taxon>Bacillales</taxon>
        <taxon>Paenibacillaceae</taxon>
        <taxon>Paenibacillus</taxon>
    </lineage>
</organism>
<dbReference type="RefSeq" id="WP_160037460.1">
    <property type="nucleotide sequence ID" value="NZ_BORQ01000001.1"/>
</dbReference>
<name>A0A919XG40_9BACL</name>
<feature type="chain" id="PRO_5038094186" description="SLH domain-containing protein" evidence="1">
    <location>
        <begin position="26"/>
        <end position="313"/>
    </location>
</feature>
<dbReference type="AlphaFoldDB" id="A0A919XG40"/>
<dbReference type="Pfam" id="PF00395">
    <property type="entry name" value="SLH"/>
    <property type="match status" value="1"/>
</dbReference>
<reference evidence="3" key="1">
    <citation type="submission" date="2021-03" db="EMBL/GenBank/DDBJ databases">
        <title>Antimicrobial resistance genes in bacteria isolated from Japanese honey, and their potential for conferring macrolide and lincosamide resistance in the American foulbrood pathogen Paenibacillus larvae.</title>
        <authorList>
            <person name="Okamoto M."/>
            <person name="Kumagai M."/>
            <person name="Kanamori H."/>
            <person name="Takamatsu D."/>
        </authorList>
    </citation>
    <scope>NUCLEOTIDE SEQUENCE</scope>
    <source>
        <strain evidence="3">J2TS6</strain>
    </source>
</reference>
<feature type="domain" description="SLH" evidence="2">
    <location>
        <begin position="144"/>
        <end position="207"/>
    </location>
</feature>
<gene>
    <name evidence="3" type="ORF">J2TS6_10410</name>
</gene>
<evidence type="ECO:0000259" key="2">
    <source>
        <dbReference type="PROSITE" id="PS51272"/>
    </source>
</evidence>
<proteinExistence type="predicted"/>
<keyword evidence="1" id="KW-0732">Signal</keyword>
<keyword evidence="4" id="KW-1185">Reference proteome</keyword>